<dbReference type="Proteomes" id="UP000291144">
    <property type="component" value="Unassembled WGS sequence"/>
</dbReference>
<keyword evidence="2" id="KW-1185">Reference proteome</keyword>
<comment type="caution">
    <text evidence="1">The sequence shown here is derived from an EMBL/GenBank/DDBJ whole genome shotgun (WGS) entry which is preliminary data.</text>
</comment>
<evidence type="ECO:0000313" key="2">
    <source>
        <dbReference type="Proteomes" id="UP000291144"/>
    </source>
</evidence>
<protein>
    <submittedName>
        <fullName evidence="1">Uncharacterized protein</fullName>
    </submittedName>
</protein>
<evidence type="ECO:0000313" key="1">
    <source>
        <dbReference type="EMBL" id="TCC58183.1"/>
    </source>
</evidence>
<organism evidence="1 2">
    <name type="scientific">Kribbella pittospori</name>
    <dbReference type="NCBI Taxonomy" id="722689"/>
    <lineage>
        <taxon>Bacteria</taxon>
        <taxon>Bacillati</taxon>
        <taxon>Actinomycetota</taxon>
        <taxon>Actinomycetes</taxon>
        <taxon>Propionibacteriales</taxon>
        <taxon>Kribbellaceae</taxon>
        <taxon>Kribbella</taxon>
    </lineage>
</organism>
<dbReference type="EMBL" id="SJKB01000009">
    <property type="protein sequence ID" value="TCC58183.1"/>
    <property type="molecule type" value="Genomic_DNA"/>
</dbReference>
<name>A0A4R0KD00_9ACTN</name>
<proteinExistence type="predicted"/>
<gene>
    <name evidence="1" type="ORF">E0H73_28085</name>
</gene>
<reference evidence="1 2" key="1">
    <citation type="submission" date="2019-02" db="EMBL/GenBank/DDBJ databases">
        <title>Kribbella capetownensis sp. nov. and Kribbella speibonae sp. nov., isolated from soil.</title>
        <authorList>
            <person name="Curtis S.M."/>
            <person name="Norton I."/>
            <person name="Everest G.J."/>
            <person name="Meyers P.R."/>
        </authorList>
    </citation>
    <scope>NUCLEOTIDE SEQUENCE [LARGE SCALE GENOMIC DNA]</scope>
    <source>
        <strain evidence="1 2">NRRL B-24813</strain>
    </source>
</reference>
<dbReference type="AlphaFoldDB" id="A0A4R0KD00"/>
<dbReference type="OrthoDB" id="4535590at2"/>
<accession>A0A4R0KD00</accession>
<sequence>MTNRSPPPTLDVALDRLVETFRGMTARADETNCECHWGSAEELASLKVPDIELEPDLLRRTWQAPDWRDHASVMRRVLPQLASALATGGVSDYDLVDVGESLARAHWQQWSAEQAEAVGAFLHAWWAHCLAAAGPPAPVHEALALCAEATGRVGPWLASWEAIRHPLADQRLAEAVTQWDVDLLQDMLPWCTVDHEQEKRRDLTTWLLNHAPSRLGNHGDPDHLRNVLRLLAITRLARFDDPRWPFPPYERND</sequence>